<keyword evidence="4" id="KW-1185">Reference proteome</keyword>
<reference evidence="3 4" key="1">
    <citation type="submission" date="2019-02" db="EMBL/GenBank/DDBJ databases">
        <title>Bacterial novel species Emticicia sp. 17J42-9 isolated from soil.</title>
        <authorList>
            <person name="Jung H.-Y."/>
        </authorList>
    </citation>
    <scope>NUCLEOTIDE SEQUENCE [LARGE SCALE GENOMIC DNA]</scope>
    <source>
        <strain evidence="3 4">17J42-9</strain>
    </source>
</reference>
<name>A0A4Q5LX29_9BACT</name>
<accession>A0A4Q5LX29</accession>
<protein>
    <submittedName>
        <fullName evidence="3">Collagen-like protein</fullName>
    </submittedName>
</protein>
<comment type="caution">
    <text evidence="3">The sequence shown here is derived from an EMBL/GenBank/DDBJ whole genome shotgun (WGS) entry which is preliminary data.</text>
</comment>
<dbReference type="PANTHER" id="PTHR24637:SF421">
    <property type="entry name" value="CUTICLE COLLAGEN DPY-2"/>
    <property type="match status" value="1"/>
</dbReference>
<keyword evidence="2" id="KW-0732">Signal</keyword>
<organism evidence="3 4">
    <name type="scientific">Emticicia agri</name>
    <dbReference type="NCBI Taxonomy" id="2492393"/>
    <lineage>
        <taxon>Bacteria</taxon>
        <taxon>Pseudomonadati</taxon>
        <taxon>Bacteroidota</taxon>
        <taxon>Cytophagia</taxon>
        <taxon>Cytophagales</taxon>
        <taxon>Leadbetterellaceae</taxon>
        <taxon>Emticicia</taxon>
    </lineage>
</organism>
<gene>
    <name evidence="3" type="ORF">EWM59_17150</name>
</gene>
<feature type="chain" id="PRO_5020736037" evidence="2">
    <location>
        <begin position="20"/>
        <end position="221"/>
    </location>
</feature>
<dbReference type="PROSITE" id="PS51257">
    <property type="entry name" value="PROKAR_LIPOPROTEIN"/>
    <property type="match status" value="1"/>
</dbReference>
<dbReference type="OrthoDB" id="956932at2"/>
<feature type="compositionally biased region" description="Low complexity" evidence="1">
    <location>
        <begin position="26"/>
        <end position="64"/>
    </location>
</feature>
<evidence type="ECO:0000256" key="2">
    <source>
        <dbReference type="SAM" id="SignalP"/>
    </source>
</evidence>
<feature type="signal peptide" evidence="2">
    <location>
        <begin position="1"/>
        <end position="19"/>
    </location>
</feature>
<keyword evidence="3" id="KW-0176">Collagen</keyword>
<dbReference type="Pfam" id="PF01391">
    <property type="entry name" value="Collagen"/>
    <property type="match status" value="1"/>
</dbReference>
<sequence length="221" mass="22760">MNMKTKLLPLIVISCLIIAACEGPQGPDGAAGPQGVTGATGATGSPGATGPAGATGPTGATGTQGDKGDPGTNGSNGATGDKGDKGDPGTANVIYSGWFIPNTSDWQKLSEINYTYTIAEGKITQDIVDRGVVLAYSRQNANSASFLLPLTLTTNSSISNYNVGISMEKVIFNFLELLEPSGKPANNLQFRYVIIPGGVQARANLDYTNFEAVARAFGIPE</sequence>
<dbReference type="InterPro" id="IPR008160">
    <property type="entry name" value="Collagen"/>
</dbReference>
<proteinExistence type="predicted"/>
<evidence type="ECO:0000313" key="4">
    <source>
        <dbReference type="Proteomes" id="UP000293162"/>
    </source>
</evidence>
<dbReference type="PANTHER" id="PTHR24637">
    <property type="entry name" value="COLLAGEN"/>
    <property type="match status" value="1"/>
</dbReference>
<evidence type="ECO:0000256" key="1">
    <source>
        <dbReference type="SAM" id="MobiDB-lite"/>
    </source>
</evidence>
<dbReference type="AlphaFoldDB" id="A0A4Q5LX29"/>
<feature type="region of interest" description="Disordered" evidence="1">
    <location>
        <begin position="26"/>
        <end position="87"/>
    </location>
</feature>
<dbReference type="EMBL" id="SEWF01000026">
    <property type="protein sequence ID" value="RYU94371.1"/>
    <property type="molecule type" value="Genomic_DNA"/>
</dbReference>
<dbReference type="Proteomes" id="UP000293162">
    <property type="component" value="Unassembled WGS sequence"/>
</dbReference>
<evidence type="ECO:0000313" key="3">
    <source>
        <dbReference type="EMBL" id="RYU94371.1"/>
    </source>
</evidence>